<dbReference type="InterPro" id="IPR035979">
    <property type="entry name" value="RBD_domain_sf"/>
</dbReference>
<dbReference type="Gene3D" id="3.30.70.330">
    <property type="match status" value="1"/>
</dbReference>
<dbReference type="InterPro" id="IPR001841">
    <property type="entry name" value="Znf_RING"/>
</dbReference>
<feature type="region of interest" description="Disordered" evidence="9">
    <location>
        <begin position="916"/>
        <end position="1124"/>
    </location>
</feature>
<dbReference type="Pfam" id="PF13920">
    <property type="entry name" value="zf-C3HC4_3"/>
    <property type="match status" value="1"/>
</dbReference>
<evidence type="ECO:0000256" key="3">
    <source>
        <dbReference type="ARBA" id="ARBA00022771"/>
    </source>
</evidence>
<name>A0A1Y1HY72_KLENI</name>
<sequence>MVGSLLQKNTLELLKNQSLDRAQLVAILKAKIGTSVDSAGASEMSEAKEDEEMVLEKSRVILHPSGKKVLSAGLMDKLSKLVQKDQPKALSAALLDLISSDRTEDRRSNEALLRQLLHEACRCDAVHVAEMLLDCSSLPAIPIDDCDERGRTALRHAAECHSLECIELLIKRRAKVDLEDDRGCTPLESAMQSLRPPLDVDHAPPRDVVIKLQEMDLTAIKLLGNQMKDLARFGCELALACKLVPLISLYIHFGKAIMNTVLQHPDFGEGTVVDFLVQKALAQARENPEGGPRARAPVLRVLEAVLRWKPHLSRRKNDRPKGFGPLSKGPTAPLIKAAQANDEALVALLLRFGSDPNEADPDGNTALHWCLRLGKNLLNVSIIQQLSDGGARGSIGNKIGATAIHVAAAHGHYEALKILLTKEPAAVNIVAATKETAIFWAVKNDHVECARLLLQAGANRLLVNLRKQRPIDVATSPPMREMLRQPDEAFTGKDNVLAEAVEAAKKGTKEGDQTRPSSAKTVMMPSNAKTELCRYFGTAHGCARGEKCFFAHGEHELVPLAPPKGMLGDAAEPGSLSRQKLKASRESAFAAATLHEPSEPFQWKTEDFNRKIFVGGLPESADADDLKEYFESNFGPVDDAIVIGSQTATGMHSRGFGFVAFKSEVTAQKACRQHYVVIFGKKVEVKAAVPRPDSLVWEEPPECKTPDTPASVLVRIPESPADGMSSPESERLTSRHVPNPVSLARAAAAAAAPSPEPVPWEVNSWEEKRLQSPWQKPPALAKPLDAPPLSATGTETHPTETSDEPNGRVTSPEQTPPALEASPPPPVAIPGSVKCPPWLVKLRQWLPGYLSTKRGVQYAMSSLKGDFRACFGLEIPHHELGFVKLSDFLRSMPDVVKMKIVPTGTGASTHVVLMPRSPRAAAPPPPPKPPTKFVSSGRSYASAAQGDKGPSKEGEESEPVSEKRTEAPEPEAVPEEKGDADENVEEPNGTEELGETEADSPELPAEQPTEEQAAESTGGDLKAGEMTPPSASPATKPFPSTPDLSEGPPSSLLTAFTPLPPTPTPNSTARGNSTEPTSGDPFGFPGRRSAPEALQVPPGFGFRKEDREFYLGSPTPDAFPPDDIHRELSLGAAARQLFNSPRSPHEIDREMFEHKMMLQRMAQHPGLIPGRRSPAPHPPSRGPSPYTGSPSPLRPQNFDHLLRQPNAPGAPPGDRYRRGEFNRPQNAFDFRSLTPDGRTRTFTESPVPDMGGVLQSRLGAIGGGISPGRALVEGSRYGEAGMHLGASFQPEQEREWTPFGAREAPTGRSFLSFMDWKPPPAAAPAPPPSRAPRVPPENACRRCWERRVTWAALPCGHRCLCTACKEEAVGNPSFVECNVCRSVVYRWVPLFEDGF</sequence>
<dbReference type="CDD" id="cd16649">
    <property type="entry name" value="mRING-HC-C3HC5_CGRF1-like"/>
    <property type="match status" value="1"/>
</dbReference>
<dbReference type="InterPro" id="IPR025605">
    <property type="entry name" value="OST-HTH/LOTUS_dom"/>
</dbReference>
<evidence type="ECO:0000256" key="5">
    <source>
        <dbReference type="ARBA" id="ARBA00023043"/>
    </source>
</evidence>
<dbReference type="InterPro" id="IPR041966">
    <property type="entry name" value="LOTUS-like"/>
</dbReference>
<dbReference type="SUPFAM" id="SSF48403">
    <property type="entry name" value="Ankyrin repeat"/>
    <property type="match status" value="2"/>
</dbReference>
<dbReference type="InterPro" id="IPR036855">
    <property type="entry name" value="Znf_CCCH_sf"/>
</dbReference>
<dbReference type="Pfam" id="PF00076">
    <property type="entry name" value="RRM_1"/>
    <property type="match status" value="1"/>
</dbReference>
<keyword evidence="4 8" id="KW-0862">Zinc</keyword>
<keyword evidence="15" id="KW-1185">Reference proteome</keyword>
<dbReference type="PANTHER" id="PTHR24203:SF86">
    <property type="entry name" value="PROTEASOME 26S SUBUNIT, NON-ATPASE 10"/>
    <property type="match status" value="1"/>
</dbReference>
<dbReference type="GO" id="GO:0003723">
    <property type="term" value="F:RNA binding"/>
    <property type="evidence" value="ECO:0007669"/>
    <property type="project" value="UniProtKB-UniRule"/>
</dbReference>
<dbReference type="EMBL" id="DF237050">
    <property type="protein sequence ID" value="GAQ82119.1"/>
    <property type="molecule type" value="Genomic_DNA"/>
</dbReference>
<evidence type="ECO:0000256" key="6">
    <source>
        <dbReference type="PROSITE-ProRule" id="PRU00023"/>
    </source>
</evidence>
<proteinExistence type="predicted"/>
<dbReference type="PROSITE" id="PS51644">
    <property type="entry name" value="HTH_OST"/>
    <property type="match status" value="1"/>
</dbReference>
<keyword evidence="5 6" id="KW-0040">ANK repeat</keyword>
<feature type="compositionally biased region" description="Pro residues" evidence="9">
    <location>
        <begin position="921"/>
        <end position="930"/>
    </location>
</feature>
<feature type="compositionally biased region" description="Low complexity" evidence="9">
    <location>
        <begin position="1048"/>
        <end position="1057"/>
    </location>
</feature>
<keyword evidence="7" id="KW-0694">RNA-binding</keyword>
<dbReference type="InterPro" id="IPR002110">
    <property type="entry name" value="Ankyrin_rpt"/>
</dbReference>
<feature type="region of interest" description="Disordered" evidence="9">
    <location>
        <begin position="769"/>
        <end position="827"/>
    </location>
</feature>
<dbReference type="InterPro" id="IPR000571">
    <property type="entry name" value="Znf_CCCH"/>
</dbReference>
<dbReference type="Gene3D" id="4.10.1000.10">
    <property type="entry name" value="Zinc finger, CCCH-type"/>
    <property type="match status" value="1"/>
</dbReference>
<dbReference type="Gene3D" id="3.30.40.10">
    <property type="entry name" value="Zinc/RING finger domain, C3HC4 (zinc finger)"/>
    <property type="match status" value="1"/>
</dbReference>
<evidence type="ECO:0000259" key="13">
    <source>
        <dbReference type="PROSITE" id="PS51644"/>
    </source>
</evidence>
<dbReference type="PROSITE" id="PS50088">
    <property type="entry name" value="ANK_REPEAT"/>
    <property type="match status" value="2"/>
</dbReference>
<dbReference type="InterPro" id="IPR013083">
    <property type="entry name" value="Znf_RING/FYVE/PHD"/>
</dbReference>
<dbReference type="GO" id="GO:0008270">
    <property type="term" value="F:zinc ion binding"/>
    <property type="evidence" value="ECO:0007669"/>
    <property type="project" value="UniProtKB-KW"/>
</dbReference>
<keyword evidence="1 8" id="KW-0479">Metal-binding</keyword>
<dbReference type="Gene3D" id="1.25.40.20">
    <property type="entry name" value="Ankyrin repeat-containing domain"/>
    <property type="match status" value="2"/>
</dbReference>
<feature type="compositionally biased region" description="Basic and acidic residues" evidence="9">
    <location>
        <begin position="949"/>
        <end position="967"/>
    </location>
</feature>
<feature type="domain" description="HTH OST-type" evidence="13">
    <location>
        <begin position="835"/>
        <end position="916"/>
    </location>
</feature>
<dbReference type="CDD" id="cd08824">
    <property type="entry name" value="LOTUS"/>
    <property type="match status" value="1"/>
</dbReference>
<dbReference type="STRING" id="105231.A0A1Y1HY72"/>
<dbReference type="SMART" id="SM00248">
    <property type="entry name" value="ANK"/>
    <property type="match status" value="6"/>
</dbReference>
<dbReference type="SMART" id="SM00356">
    <property type="entry name" value="ZnF_C3H1"/>
    <property type="match status" value="1"/>
</dbReference>
<dbReference type="Pfam" id="PF12796">
    <property type="entry name" value="Ank_2"/>
    <property type="match status" value="2"/>
</dbReference>
<evidence type="ECO:0000256" key="8">
    <source>
        <dbReference type="PROSITE-ProRule" id="PRU00723"/>
    </source>
</evidence>
<keyword evidence="3 8" id="KW-0863">Zinc-finger</keyword>
<feature type="compositionally biased region" description="Low complexity" evidence="9">
    <location>
        <begin position="777"/>
        <end position="789"/>
    </location>
</feature>
<dbReference type="InterPro" id="IPR000504">
    <property type="entry name" value="RRM_dom"/>
</dbReference>
<evidence type="ECO:0000256" key="4">
    <source>
        <dbReference type="ARBA" id="ARBA00022833"/>
    </source>
</evidence>
<dbReference type="OrthoDB" id="673776at2759"/>
<protein>
    <submittedName>
        <fullName evidence="14">Ankyrin repeat family protein</fullName>
    </submittedName>
</protein>
<feature type="zinc finger region" description="C3H1-type" evidence="8">
    <location>
        <begin position="527"/>
        <end position="555"/>
    </location>
</feature>
<reference evidence="14 15" key="1">
    <citation type="journal article" date="2014" name="Nat. Commun.">
        <title>Klebsormidium flaccidum genome reveals primary factors for plant terrestrial adaptation.</title>
        <authorList>
            <person name="Hori K."/>
            <person name="Maruyama F."/>
            <person name="Fujisawa T."/>
            <person name="Togashi T."/>
            <person name="Yamamoto N."/>
            <person name="Seo M."/>
            <person name="Sato S."/>
            <person name="Yamada T."/>
            <person name="Mori H."/>
            <person name="Tajima N."/>
            <person name="Moriyama T."/>
            <person name="Ikeuchi M."/>
            <person name="Watanabe M."/>
            <person name="Wada H."/>
            <person name="Kobayashi K."/>
            <person name="Saito M."/>
            <person name="Masuda T."/>
            <person name="Sasaki-Sekimoto Y."/>
            <person name="Mashiguchi K."/>
            <person name="Awai K."/>
            <person name="Shimojima M."/>
            <person name="Masuda S."/>
            <person name="Iwai M."/>
            <person name="Nobusawa T."/>
            <person name="Narise T."/>
            <person name="Kondo S."/>
            <person name="Saito H."/>
            <person name="Sato R."/>
            <person name="Murakawa M."/>
            <person name="Ihara Y."/>
            <person name="Oshima-Yamada Y."/>
            <person name="Ohtaka K."/>
            <person name="Satoh M."/>
            <person name="Sonobe K."/>
            <person name="Ishii M."/>
            <person name="Ohtani R."/>
            <person name="Kanamori-Sato M."/>
            <person name="Honoki R."/>
            <person name="Miyazaki D."/>
            <person name="Mochizuki H."/>
            <person name="Umetsu J."/>
            <person name="Higashi K."/>
            <person name="Shibata D."/>
            <person name="Kamiya Y."/>
            <person name="Sato N."/>
            <person name="Nakamura Y."/>
            <person name="Tabata S."/>
            <person name="Ida S."/>
            <person name="Kurokawa K."/>
            <person name="Ohta H."/>
        </authorList>
    </citation>
    <scope>NUCLEOTIDE SEQUENCE [LARGE SCALE GENOMIC DNA]</scope>
    <source>
        <strain evidence="14 15">NIES-2285</strain>
    </source>
</reference>
<dbReference type="PROSITE" id="PS50297">
    <property type="entry name" value="ANK_REP_REGION"/>
    <property type="match status" value="2"/>
</dbReference>
<evidence type="ECO:0000256" key="1">
    <source>
        <dbReference type="ARBA" id="ARBA00022723"/>
    </source>
</evidence>
<evidence type="ECO:0000313" key="14">
    <source>
        <dbReference type="EMBL" id="GAQ82119.1"/>
    </source>
</evidence>
<evidence type="ECO:0000313" key="15">
    <source>
        <dbReference type="Proteomes" id="UP000054558"/>
    </source>
</evidence>
<dbReference type="PROSITE" id="PS50089">
    <property type="entry name" value="ZF_RING_2"/>
    <property type="match status" value="1"/>
</dbReference>
<dbReference type="Pfam" id="PF12872">
    <property type="entry name" value="OST-HTH"/>
    <property type="match status" value="1"/>
</dbReference>
<evidence type="ECO:0000259" key="10">
    <source>
        <dbReference type="PROSITE" id="PS50089"/>
    </source>
</evidence>
<evidence type="ECO:0000256" key="7">
    <source>
        <dbReference type="PROSITE-ProRule" id="PRU00176"/>
    </source>
</evidence>
<feature type="repeat" description="ANK" evidence="6">
    <location>
        <begin position="399"/>
        <end position="420"/>
    </location>
</feature>
<dbReference type="PROSITE" id="PS50103">
    <property type="entry name" value="ZF_C3H1"/>
    <property type="match status" value="1"/>
</dbReference>
<evidence type="ECO:0000256" key="2">
    <source>
        <dbReference type="ARBA" id="ARBA00022737"/>
    </source>
</evidence>
<dbReference type="SUPFAM" id="SSF54928">
    <property type="entry name" value="RNA-binding domain, RBD"/>
    <property type="match status" value="1"/>
</dbReference>
<feature type="compositionally biased region" description="Acidic residues" evidence="9">
    <location>
        <begin position="968"/>
        <end position="1000"/>
    </location>
</feature>
<keyword evidence="2" id="KW-0677">Repeat</keyword>
<dbReference type="GO" id="GO:0010468">
    <property type="term" value="P:regulation of gene expression"/>
    <property type="evidence" value="ECO:0007669"/>
    <property type="project" value="UniProtKB-ARBA"/>
</dbReference>
<organism evidence="14 15">
    <name type="scientific">Klebsormidium nitens</name>
    <name type="common">Green alga</name>
    <name type="synonym">Ulothrix nitens</name>
    <dbReference type="NCBI Taxonomy" id="105231"/>
    <lineage>
        <taxon>Eukaryota</taxon>
        <taxon>Viridiplantae</taxon>
        <taxon>Streptophyta</taxon>
        <taxon>Klebsormidiophyceae</taxon>
        <taxon>Klebsormidiales</taxon>
        <taxon>Klebsormidiaceae</taxon>
        <taxon>Klebsormidium</taxon>
    </lineage>
</organism>
<dbReference type="PANTHER" id="PTHR24203">
    <property type="entry name" value="ANKYRIN REPEAT FAMILY PROTEIN"/>
    <property type="match status" value="1"/>
</dbReference>
<dbReference type="InterPro" id="IPR036770">
    <property type="entry name" value="Ankyrin_rpt-contain_sf"/>
</dbReference>
<feature type="domain" description="C3H1-type" evidence="12">
    <location>
        <begin position="527"/>
        <end position="555"/>
    </location>
</feature>
<evidence type="ECO:0000259" key="12">
    <source>
        <dbReference type="PROSITE" id="PS50103"/>
    </source>
</evidence>
<feature type="repeat" description="ANK" evidence="6">
    <location>
        <begin position="149"/>
        <end position="181"/>
    </location>
</feature>
<feature type="domain" description="RING-type" evidence="10">
    <location>
        <begin position="1340"/>
        <end position="1381"/>
    </location>
</feature>
<dbReference type="InterPro" id="IPR012677">
    <property type="entry name" value="Nucleotide-bd_a/b_plait_sf"/>
</dbReference>
<dbReference type="Proteomes" id="UP000054558">
    <property type="component" value="Unassembled WGS sequence"/>
</dbReference>
<dbReference type="Gene3D" id="3.30.420.610">
    <property type="entry name" value="LOTUS domain-like"/>
    <property type="match status" value="1"/>
</dbReference>
<feature type="region of interest" description="Disordered" evidence="9">
    <location>
        <begin position="1166"/>
        <end position="1250"/>
    </location>
</feature>
<evidence type="ECO:0000256" key="9">
    <source>
        <dbReference type="SAM" id="MobiDB-lite"/>
    </source>
</evidence>
<feature type="domain" description="RRM" evidence="11">
    <location>
        <begin position="610"/>
        <end position="690"/>
    </location>
</feature>
<accession>A0A1Y1HY72</accession>
<dbReference type="SMART" id="SM00360">
    <property type="entry name" value="RRM"/>
    <property type="match status" value="1"/>
</dbReference>
<dbReference type="PROSITE" id="PS50102">
    <property type="entry name" value="RRM"/>
    <property type="match status" value="1"/>
</dbReference>
<gene>
    <name evidence="14" type="ORF">KFL_001010050</name>
</gene>
<evidence type="ECO:0000259" key="11">
    <source>
        <dbReference type="PROSITE" id="PS50102"/>
    </source>
</evidence>
<dbReference type="SUPFAM" id="SSF90229">
    <property type="entry name" value="CCCH zinc finger"/>
    <property type="match status" value="1"/>
</dbReference>